<feature type="domain" description="Thiaminase-2/PQQC" evidence="9">
    <location>
        <begin position="23"/>
        <end position="217"/>
    </location>
</feature>
<dbReference type="Gene3D" id="1.20.910.10">
    <property type="entry name" value="Heme oxygenase-like"/>
    <property type="match status" value="1"/>
</dbReference>
<dbReference type="EC" id="3.5.99.2" evidence="5"/>
<sequence>MGFYEEKLVPVIREVCGVIEETPHMQDIVKGTMPYEKFRFQIKQNYQYLMDYTRCWAVGFSKCSCFAEMEEWYQIVKNTMEGTVMVNRDFWAEQVGVDLEEMDAVIEAPAKRSYTAFQLMCAEQGGLAECMMALFPCNILYRYFGEDLLPGCTLPEDNMYYQWLAFYVSEAYLNKTDNEIRMVNRLCRNKTEREQAKLLEIFAVSCNYEILQWQDMYHNMTTWPLDHIFPTKFTMAEE</sequence>
<dbReference type="EMBL" id="JAHQCW010000048">
    <property type="protein sequence ID" value="MBU9739074.1"/>
    <property type="molecule type" value="Genomic_DNA"/>
</dbReference>
<dbReference type="GO" id="GO:0005829">
    <property type="term" value="C:cytosol"/>
    <property type="evidence" value="ECO:0007669"/>
    <property type="project" value="TreeGrafter"/>
</dbReference>
<evidence type="ECO:0000256" key="1">
    <source>
        <dbReference type="ARBA" id="ARBA00001881"/>
    </source>
</evidence>
<evidence type="ECO:0000256" key="6">
    <source>
        <dbReference type="ARBA" id="ARBA00013647"/>
    </source>
</evidence>
<dbReference type="InterPro" id="IPR016084">
    <property type="entry name" value="Haem_Oase-like_multi-hlx"/>
</dbReference>
<keyword evidence="11" id="KW-1185">Reference proteome</keyword>
<proteinExistence type="inferred from homology"/>
<evidence type="ECO:0000313" key="11">
    <source>
        <dbReference type="Proteomes" id="UP000712157"/>
    </source>
</evidence>
<comment type="catalytic activity">
    <reaction evidence="8">
        <text>thiamine + H2O = 5-(2-hydroxyethyl)-4-methylthiazole + 4-amino-5-hydroxymethyl-2-methylpyrimidine + H(+)</text>
        <dbReference type="Rhea" id="RHEA:17509"/>
        <dbReference type="ChEBI" id="CHEBI:15377"/>
        <dbReference type="ChEBI" id="CHEBI:15378"/>
        <dbReference type="ChEBI" id="CHEBI:16892"/>
        <dbReference type="ChEBI" id="CHEBI:17957"/>
        <dbReference type="ChEBI" id="CHEBI:18385"/>
        <dbReference type="EC" id="3.5.99.2"/>
    </reaction>
</comment>
<comment type="similarity">
    <text evidence="3">Belongs to the TenA family.</text>
</comment>
<evidence type="ECO:0000256" key="2">
    <source>
        <dbReference type="ARBA" id="ARBA00004948"/>
    </source>
</evidence>
<evidence type="ECO:0000256" key="8">
    <source>
        <dbReference type="ARBA" id="ARBA00048337"/>
    </source>
</evidence>
<dbReference type="PANTHER" id="PTHR43198">
    <property type="entry name" value="BIFUNCTIONAL TH2 PROTEIN"/>
    <property type="match status" value="1"/>
</dbReference>
<gene>
    <name evidence="10" type="ORF">KTH89_21280</name>
</gene>
<comment type="catalytic activity">
    <reaction evidence="1">
        <text>4-amino-5-aminomethyl-2-methylpyrimidine + H2O = 4-amino-5-hydroxymethyl-2-methylpyrimidine + NH4(+)</text>
        <dbReference type="Rhea" id="RHEA:31799"/>
        <dbReference type="ChEBI" id="CHEBI:15377"/>
        <dbReference type="ChEBI" id="CHEBI:16892"/>
        <dbReference type="ChEBI" id="CHEBI:28938"/>
        <dbReference type="ChEBI" id="CHEBI:63416"/>
        <dbReference type="EC" id="3.5.99.2"/>
    </reaction>
</comment>
<accession>A0A949K3H1</accession>
<evidence type="ECO:0000259" key="9">
    <source>
        <dbReference type="Pfam" id="PF03070"/>
    </source>
</evidence>
<dbReference type="Proteomes" id="UP000712157">
    <property type="component" value="Unassembled WGS sequence"/>
</dbReference>
<keyword evidence="7" id="KW-0784">Thiamine biosynthesis</keyword>
<dbReference type="RefSeq" id="WP_238723005.1">
    <property type="nucleotide sequence ID" value="NZ_JAHQCW010000048.1"/>
</dbReference>
<dbReference type="GO" id="GO:0050334">
    <property type="term" value="F:thiaminase activity"/>
    <property type="evidence" value="ECO:0007669"/>
    <property type="project" value="UniProtKB-EC"/>
</dbReference>
<protein>
    <recommendedName>
        <fullName evidence="6">Aminopyrimidine aminohydrolase</fullName>
        <ecNumber evidence="5">3.5.99.2</ecNumber>
    </recommendedName>
</protein>
<evidence type="ECO:0000256" key="5">
    <source>
        <dbReference type="ARBA" id="ARBA00012684"/>
    </source>
</evidence>
<dbReference type="Pfam" id="PF03070">
    <property type="entry name" value="TENA_THI-4"/>
    <property type="match status" value="1"/>
</dbReference>
<comment type="subunit">
    <text evidence="4">Homotetramer.</text>
</comment>
<dbReference type="InterPro" id="IPR050967">
    <property type="entry name" value="Thiamine_Salvage_TenA"/>
</dbReference>
<comment type="caution">
    <text evidence="10">The sequence shown here is derived from an EMBL/GenBank/DDBJ whole genome shotgun (WGS) entry which is preliminary data.</text>
</comment>
<dbReference type="PANTHER" id="PTHR43198:SF2">
    <property type="entry name" value="SI:CH1073-67J19.1-RELATED"/>
    <property type="match status" value="1"/>
</dbReference>
<dbReference type="AlphaFoldDB" id="A0A949K3H1"/>
<evidence type="ECO:0000256" key="3">
    <source>
        <dbReference type="ARBA" id="ARBA00010264"/>
    </source>
</evidence>
<dbReference type="SUPFAM" id="SSF48613">
    <property type="entry name" value="Heme oxygenase-like"/>
    <property type="match status" value="1"/>
</dbReference>
<dbReference type="GO" id="GO:0009228">
    <property type="term" value="P:thiamine biosynthetic process"/>
    <property type="evidence" value="ECO:0007669"/>
    <property type="project" value="UniProtKB-KW"/>
</dbReference>
<evidence type="ECO:0000256" key="7">
    <source>
        <dbReference type="ARBA" id="ARBA00022977"/>
    </source>
</evidence>
<dbReference type="InterPro" id="IPR004305">
    <property type="entry name" value="Thiaminase-2/PQQC"/>
</dbReference>
<evidence type="ECO:0000256" key="4">
    <source>
        <dbReference type="ARBA" id="ARBA00011881"/>
    </source>
</evidence>
<evidence type="ECO:0000313" key="10">
    <source>
        <dbReference type="EMBL" id="MBU9739074.1"/>
    </source>
</evidence>
<reference evidence="10" key="1">
    <citation type="submission" date="2021-06" db="EMBL/GenBank/DDBJ databases">
        <title>Description of novel taxa of the family Lachnospiraceae.</title>
        <authorList>
            <person name="Chaplin A.V."/>
            <person name="Sokolova S.R."/>
            <person name="Pikina A.P."/>
            <person name="Korzhanova M."/>
            <person name="Belova V."/>
            <person name="Korostin D."/>
            <person name="Efimov B.A."/>
        </authorList>
    </citation>
    <scope>NUCLEOTIDE SEQUENCE</scope>
    <source>
        <strain evidence="10">ASD5720</strain>
    </source>
</reference>
<organism evidence="10 11">
    <name type="scientific">Diplocloster agilis</name>
    <dbReference type="NCBI Taxonomy" id="2850323"/>
    <lineage>
        <taxon>Bacteria</taxon>
        <taxon>Bacillati</taxon>
        <taxon>Bacillota</taxon>
        <taxon>Clostridia</taxon>
        <taxon>Lachnospirales</taxon>
        <taxon>Lachnospiraceae</taxon>
        <taxon>Diplocloster</taxon>
    </lineage>
</organism>
<comment type="pathway">
    <text evidence="2">Cofactor biosynthesis; thiamine diphosphate biosynthesis.</text>
</comment>
<name>A0A949K3H1_9FIRM</name>